<evidence type="ECO:0000256" key="3">
    <source>
        <dbReference type="ARBA" id="ARBA00012473"/>
    </source>
</evidence>
<keyword evidence="13" id="KW-0406">Ion transport</keyword>
<evidence type="ECO:0000313" key="19">
    <source>
        <dbReference type="Proteomes" id="UP001177212"/>
    </source>
</evidence>
<comment type="catalytic activity">
    <reaction evidence="16">
        <text>ATP + H2O + cellular proteinSide 1 = ADP + phosphate + cellular proteinSide 2.</text>
        <dbReference type="EC" id="7.4.2.8"/>
    </reaction>
</comment>
<evidence type="ECO:0000256" key="14">
    <source>
        <dbReference type="ARBA" id="ARBA00023225"/>
    </source>
</evidence>
<keyword evidence="11" id="KW-0653">Protein transport</keyword>
<keyword evidence="14" id="KW-1006">Bacterial flagellum protein export</keyword>
<accession>A0ABT9FCH3</accession>
<comment type="similarity">
    <text evidence="2">Belongs to the ATPase alpha/beta chains family.</text>
</comment>
<dbReference type="EC" id="7.1.2.2" evidence="3"/>
<evidence type="ECO:0000256" key="10">
    <source>
        <dbReference type="ARBA" id="ARBA00022840"/>
    </source>
</evidence>
<dbReference type="RefSeq" id="WP_305471616.1">
    <property type="nucleotide sequence ID" value="NZ_JAUYVT010000004.1"/>
</dbReference>
<name>A0ABT9FCH3_9GAMM</name>
<keyword evidence="19" id="KW-1185">Reference proteome</keyword>
<evidence type="ECO:0000256" key="8">
    <source>
        <dbReference type="ARBA" id="ARBA00022781"/>
    </source>
</evidence>
<keyword evidence="9" id="KW-1005">Bacterial flagellum biogenesis</keyword>
<evidence type="ECO:0000256" key="7">
    <source>
        <dbReference type="ARBA" id="ARBA00022741"/>
    </source>
</evidence>
<dbReference type="PANTHER" id="PTHR15184">
    <property type="entry name" value="ATP SYNTHASE"/>
    <property type="match status" value="1"/>
</dbReference>
<comment type="caution">
    <text evidence="18">The sequence shown here is derived from an EMBL/GenBank/DDBJ whole genome shotgun (WGS) entry which is preliminary data.</text>
</comment>
<proteinExistence type="inferred from homology"/>
<evidence type="ECO:0000256" key="5">
    <source>
        <dbReference type="ARBA" id="ARBA00022448"/>
    </source>
</evidence>
<dbReference type="SUPFAM" id="SSF52540">
    <property type="entry name" value="P-loop containing nucleoside triphosphate hydrolases"/>
    <property type="match status" value="1"/>
</dbReference>
<feature type="domain" description="AAA+ ATPase" evidence="17">
    <location>
        <begin position="138"/>
        <end position="319"/>
    </location>
</feature>
<keyword evidence="8" id="KW-0375">Hydrogen ion transport</keyword>
<dbReference type="PROSITE" id="PS00152">
    <property type="entry name" value="ATPASE_ALPHA_BETA"/>
    <property type="match status" value="1"/>
</dbReference>
<keyword evidence="12" id="KW-1278">Translocase</keyword>
<organism evidence="18 19">
    <name type="scientific">Pseudoalteromonas marina</name>
    <dbReference type="NCBI Taxonomy" id="267375"/>
    <lineage>
        <taxon>Bacteria</taxon>
        <taxon>Pseudomonadati</taxon>
        <taxon>Pseudomonadota</taxon>
        <taxon>Gammaproteobacteria</taxon>
        <taxon>Alteromonadales</taxon>
        <taxon>Pseudoalteromonadaceae</taxon>
        <taxon>Pseudoalteromonas</taxon>
    </lineage>
</organism>
<dbReference type="EMBL" id="JAUYVT010000004">
    <property type="protein sequence ID" value="MDP2564335.1"/>
    <property type="molecule type" value="Genomic_DNA"/>
</dbReference>
<dbReference type="InterPro" id="IPR000194">
    <property type="entry name" value="ATPase_F1/V1/A1_a/bsu_nucl-bd"/>
</dbReference>
<evidence type="ECO:0000256" key="4">
    <source>
        <dbReference type="ARBA" id="ARBA00020580"/>
    </source>
</evidence>
<comment type="subcellular location">
    <subcellularLocation>
        <location evidence="1">Cytoplasm</location>
    </subcellularLocation>
</comment>
<dbReference type="InterPro" id="IPR003593">
    <property type="entry name" value="AAA+_ATPase"/>
</dbReference>
<keyword evidence="6" id="KW-0963">Cytoplasm</keyword>
<dbReference type="InterPro" id="IPR020003">
    <property type="entry name" value="ATPase_a/bsu_AS"/>
</dbReference>
<dbReference type="Pfam" id="PF00006">
    <property type="entry name" value="ATP-synt_ab"/>
    <property type="match status" value="1"/>
</dbReference>
<keyword evidence="10" id="KW-0067">ATP-binding</keyword>
<evidence type="ECO:0000313" key="18">
    <source>
        <dbReference type="EMBL" id="MDP2564335.1"/>
    </source>
</evidence>
<evidence type="ECO:0000256" key="11">
    <source>
        <dbReference type="ARBA" id="ARBA00022927"/>
    </source>
</evidence>
<evidence type="ECO:0000256" key="12">
    <source>
        <dbReference type="ARBA" id="ARBA00022967"/>
    </source>
</evidence>
<evidence type="ECO:0000256" key="15">
    <source>
        <dbReference type="ARBA" id="ARBA00023310"/>
    </source>
</evidence>
<dbReference type="InterPro" id="IPR005714">
    <property type="entry name" value="ATPase_T3SS_FliI/YscN"/>
</dbReference>
<sequence>MSSFFTRFGTVVKASGFTISVTGLVLAVGDICKVDSLVSSVYAEVIGFEDDRAVLMVFDTINTISSKSIVYKVDNFSSYTYSDSYLGSVVDAFGSSDVVVKDRCVLPDSYEELKVRKSVSQSLDVGVSSINGFLTLGIGQRIGVMAGSGVGKSVLLSMITKNTSADICVCALIGERSREVVDFVEKTLSGFAKEKSVVVSSPADTSPLKKIRATEYAMRIAEKYASQGKNVVLLFDSLTRYAHALREVGLSAGEPPTMKGYPPSVFLKIPQLVERCGNFKNGSITGVFTVLMDGDDENDPVVDSARAILDGHVVLSRDLASSGHFPAIDIGRSVSRCMNDIVSVEHLEKANYVRGLISSHKKNSDLIAMGAYQAGSDQELDTAIQKWPAINHCLRQRPSEVRDFALTEQMMSVL</sequence>
<dbReference type="InterPro" id="IPR040627">
    <property type="entry name" value="T3SS_ATPase_C"/>
</dbReference>
<reference evidence="18" key="1">
    <citation type="submission" date="2023-07" db="EMBL/GenBank/DDBJ databases">
        <title>Genome content predicts the carbon catabolic preferences of heterotrophic bacteria.</title>
        <authorList>
            <person name="Gralka M."/>
        </authorList>
    </citation>
    <scope>NUCLEOTIDE SEQUENCE</scope>
    <source>
        <strain evidence="18">4G09</strain>
    </source>
</reference>
<dbReference type="PANTHER" id="PTHR15184:SF81">
    <property type="entry name" value="FLAGELLUM-SPECIFIC ATP SYNTHASE"/>
    <property type="match status" value="1"/>
</dbReference>
<keyword evidence="15" id="KW-0066">ATP synthesis</keyword>
<keyword evidence="7" id="KW-0547">Nucleotide-binding</keyword>
<dbReference type="Gene3D" id="3.40.50.12240">
    <property type="match status" value="1"/>
</dbReference>
<evidence type="ECO:0000256" key="16">
    <source>
        <dbReference type="ARBA" id="ARBA00034006"/>
    </source>
</evidence>
<protein>
    <recommendedName>
        <fullName evidence="4">Flagellum-specific ATP synthase</fullName>
        <ecNumber evidence="3">7.1.2.2</ecNumber>
    </recommendedName>
</protein>
<dbReference type="NCBIfam" id="TIGR01026">
    <property type="entry name" value="fliI_yscN"/>
    <property type="match status" value="1"/>
</dbReference>
<dbReference type="SMART" id="SM00382">
    <property type="entry name" value="AAA"/>
    <property type="match status" value="1"/>
</dbReference>
<evidence type="ECO:0000259" key="17">
    <source>
        <dbReference type="SMART" id="SM00382"/>
    </source>
</evidence>
<evidence type="ECO:0000256" key="2">
    <source>
        <dbReference type="ARBA" id="ARBA00008936"/>
    </source>
</evidence>
<dbReference type="InterPro" id="IPR050053">
    <property type="entry name" value="ATPase_alpha/beta_chains"/>
</dbReference>
<evidence type="ECO:0000256" key="9">
    <source>
        <dbReference type="ARBA" id="ARBA00022795"/>
    </source>
</evidence>
<keyword evidence="5" id="KW-0813">Transport</keyword>
<dbReference type="Pfam" id="PF18269">
    <property type="entry name" value="T3SS_ATPase_C"/>
    <property type="match status" value="1"/>
</dbReference>
<gene>
    <name evidence="18" type="ORF">Q8W34_06795</name>
</gene>
<dbReference type="Proteomes" id="UP001177212">
    <property type="component" value="Unassembled WGS sequence"/>
</dbReference>
<evidence type="ECO:0000256" key="13">
    <source>
        <dbReference type="ARBA" id="ARBA00023065"/>
    </source>
</evidence>
<evidence type="ECO:0000256" key="6">
    <source>
        <dbReference type="ARBA" id="ARBA00022490"/>
    </source>
</evidence>
<evidence type="ECO:0000256" key="1">
    <source>
        <dbReference type="ARBA" id="ARBA00004496"/>
    </source>
</evidence>
<dbReference type="InterPro" id="IPR027417">
    <property type="entry name" value="P-loop_NTPase"/>
</dbReference>